<comment type="function">
    <text evidence="1">NodD regulates the expression of the nodABCFE genes which encode other nodulation proteins. NodD is also a negative regulator of its own expression. Binds flavonoids as inducers.</text>
</comment>
<comment type="similarity">
    <text evidence="2">Belongs to the LysR transcriptional regulatory family.</text>
</comment>
<evidence type="ECO:0000256" key="5">
    <source>
        <dbReference type="ARBA" id="ARBA00023163"/>
    </source>
</evidence>
<dbReference type="CDD" id="cd05466">
    <property type="entry name" value="PBP2_LTTR_substrate"/>
    <property type="match status" value="1"/>
</dbReference>
<dbReference type="RefSeq" id="WP_056296606.1">
    <property type="nucleotide sequence ID" value="NZ_JACHIJ010000005.1"/>
</dbReference>
<dbReference type="AlphaFoldDB" id="A0A840N310"/>
<proteinExistence type="inferred from homology"/>
<evidence type="ECO:0000256" key="3">
    <source>
        <dbReference type="ARBA" id="ARBA00023015"/>
    </source>
</evidence>
<dbReference type="InterPro" id="IPR036388">
    <property type="entry name" value="WH-like_DNA-bd_sf"/>
</dbReference>
<dbReference type="InterPro" id="IPR005119">
    <property type="entry name" value="LysR_subst-bd"/>
</dbReference>
<name>A0A840N310_9BRAD</name>
<dbReference type="SUPFAM" id="SSF53850">
    <property type="entry name" value="Periplasmic binding protein-like II"/>
    <property type="match status" value="1"/>
</dbReference>
<dbReference type="EMBL" id="JACHIJ010000005">
    <property type="protein sequence ID" value="MBB5053480.1"/>
    <property type="molecule type" value="Genomic_DNA"/>
</dbReference>
<evidence type="ECO:0000256" key="2">
    <source>
        <dbReference type="ARBA" id="ARBA00009437"/>
    </source>
</evidence>
<dbReference type="SUPFAM" id="SSF46785">
    <property type="entry name" value="Winged helix' DNA-binding domain"/>
    <property type="match status" value="1"/>
</dbReference>
<dbReference type="Pfam" id="PF03466">
    <property type="entry name" value="LysR_substrate"/>
    <property type="match status" value="1"/>
</dbReference>
<dbReference type="PROSITE" id="PS50931">
    <property type="entry name" value="HTH_LYSR"/>
    <property type="match status" value="1"/>
</dbReference>
<sequence>MDIRLIHYFMSVYEERSFVKAAERMHVVPSALSMQIRNLEEELGTSVFDRTKKGVEATVAGRRFYELCQPIARTLAFAKQEMRDLVQGNSVSGSLRVGMPSATSFGILGDLLQEFTSLYPNVDLTVVEAFSRYVTEQVQSGFLDVALGALPVDHSGLACRPAYRDHFVLISGRPINGPQFSPIDLSAMKELKLVVPSERHLMGATLLDYITGGQIVASRVMKVDGFVGTIESIRRSDWGAVCQAIGVMQYLDRKDLFIYPIFKPVMHLESYFLHHPSRPLTLAARCFVEMLERRLLDVCTAWERIYCWK</sequence>
<dbReference type="GO" id="GO:0003677">
    <property type="term" value="F:DNA binding"/>
    <property type="evidence" value="ECO:0007669"/>
    <property type="project" value="UniProtKB-KW"/>
</dbReference>
<keyword evidence="5" id="KW-0804">Transcription</keyword>
<reference evidence="7 8" key="1">
    <citation type="submission" date="2020-08" db="EMBL/GenBank/DDBJ databases">
        <title>Genomic Encyclopedia of Type Strains, Phase IV (KMG-IV): sequencing the most valuable type-strain genomes for metagenomic binning, comparative biology and taxonomic classification.</title>
        <authorList>
            <person name="Goeker M."/>
        </authorList>
    </citation>
    <scope>NUCLEOTIDE SEQUENCE [LARGE SCALE GENOMIC DNA]</scope>
    <source>
        <strain evidence="7 8">DSM 17498</strain>
    </source>
</reference>
<gene>
    <name evidence="7" type="ORF">HNQ36_003480</name>
</gene>
<dbReference type="FunFam" id="1.10.10.10:FF:000001">
    <property type="entry name" value="LysR family transcriptional regulator"/>
    <property type="match status" value="1"/>
</dbReference>
<protein>
    <submittedName>
        <fullName evidence="7">DNA-binding transcriptional LysR family regulator</fullName>
    </submittedName>
</protein>
<dbReference type="Gene3D" id="3.40.190.290">
    <property type="match status" value="1"/>
</dbReference>
<dbReference type="Pfam" id="PF00126">
    <property type="entry name" value="HTH_1"/>
    <property type="match status" value="1"/>
</dbReference>
<feature type="domain" description="HTH lysR-type" evidence="6">
    <location>
        <begin position="1"/>
        <end position="58"/>
    </location>
</feature>
<dbReference type="InterPro" id="IPR000847">
    <property type="entry name" value="LysR_HTH_N"/>
</dbReference>
<dbReference type="GO" id="GO:0003700">
    <property type="term" value="F:DNA-binding transcription factor activity"/>
    <property type="evidence" value="ECO:0007669"/>
    <property type="project" value="InterPro"/>
</dbReference>
<dbReference type="PRINTS" id="PR00039">
    <property type="entry name" value="HTHLYSR"/>
</dbReference>
<dbReference type="PANTHER" id="PTHR30346:SF9">
    <property type="entry name" value="LYSR FAMILY TRANSCRIPTIONAL REGULATOR"/>
    <property type="match status" value="1"/>
</dbReference>
<organism evidence="7 8">
    <name type="scientific">Afipia massiliensis</name>
    <dbReference type="NCBI Taxonomy" id="211460"/>
    <lineage>
        <taxon>Bacteria</taxon>
        <taxon>Pseudomonadati</taxon>
        <taxon>Pseudomonadota</taxon>
        <taxon>Alphaproteobacteria</taxon>
        <taxon>Hyphomicrobiales</taxon>
        <taxon>Nitrobacteraceae</taxon>
        <taxon>Afipia</taxon>
    </lineage>
</organism>
<evidence type="ECO:0000313" key="8">
    <source>
        <dbReference type="Proteomes" id="UP000521227"/>
    </source>
</evidence>
<evidence type="ECO:0000259" key="6">
    <source>
        <dbReference type="PROSITE" id="PS50931"/>
    </source>
</evidence>
<accession>A0A840N310</accession>
<comment type="caution">
    <text evidence="7">The sequence shown here is derived from an EMBL/GenBank/DDBJ whole genome shotgun (WGS) entry which is preliminary data.</text>
</comment>
<evidence type="ECO:0000256" key="4">
    <source>
        <dbReference type="ARBA" id="ARBA00023125"/>
    </source>
</evidence>
<dbReference type="GO" id="GO:0032993">
    <property type="term" value="C:protein-DNA complex"/>
    <property type="evidence" value="ECO:0007669"/>
    <property type="project" value="TreeGrafter"/>
</dbReference>
<dbReference type="Proteomes" id="UP000521227">
    <property type="component" value="Unassembled WGS sequence"/>
</dbReference>
<dbReference type="Gene3D" id="1.10.10.10">
    <property type="entry name" value="Winged helix-like DNA-binding domain superfamily/Winged helix DNA-binding domain"/>
    <property type="match status" value="1"/>
</dbReference>
<evidence type="ECO:0000313" key="7">
    <source>
        <dbReference type="EMBL" id="MBB5053480.1"/>
    </source>
</evidence>
<keyword evidence="3" id="KW-0805">Transcription regulation</keyword>
<dbReference type="PANTHER" id="PTHR30346">
    <property type="entry name" value="TRANSCRIPTIONAL DUAL REGULATOR HCAR-RELATED"/>
    <property type="match status" value="1"/>
</dbReference>
<dbReference type="InterPro" id="IPR036390">
    <property type="entry name" value="WH_DNA-bd_sf"/>
</dbReference>
<evidence type="ECO:0000256" key="1">
    <source>
        <dbReference type="ARBA" id="ARBA00003502"/>
    </source>
</evidence>
<keyword evidence="4 7" id="KW-0238">DNA-binding</keyword>